<evidence type="ECO:0000313" key="2">
    <source>
        <dbReference type="Ensembl" id="ENSEASP00005024197.1"/>
    </source>
</evidence>
<dbReference type="PANTHER" id="PTHR39413">
    <property type="entry name" value="BETA-DEFENSIN 136"/>
    <property type="match status" value="1"/>
</dbReference>
<feature type="chain" id="PRO_5034822512" evidence="1">
    <location>
        <begin position="20"/>
        <end position="75"/>
    </location>
</feature>
<name>A0A8C4MBK4_EQUAS</name>
<dbReference type="GO" id="GO:0061760">
    <property type="term" value="P:antifungal innate immune response"/>
    <property type="evidence" value="ECO:0007669"/>
    <property type="project" value="TreeGrafter"/>
</dbReference>
<evidence type="ECO:0000256" key="1">
    <source>
        <dbReference type="SAM" id="SignalP"/>
    </source>
</evidence>
<protein>
    <submittedName>
        <fullName evidence="2">Defensin beta 136</fullName>
    </submittedName>
</protein>
<reference evidence="2" key="1">
    <citation type="submission" date="2023-03" db="UniProtKB">
        <authorList>
            <consortium name="Ensembl"/>
        </authorList>
    </citation>
    <scope>IDENTIFICATION</scope>
</reference>
<dbReference type="InterPro" id="IPR035307">
    <property type="entry name" value="DEFB136/42"/>
</dbReference>
<accession>A0A8C4MBK4</accession>
<dbReference type="GO" id="GO:0140367">
    <property type="term" value="P:antibacterial innate immune response"/>
    <property type="evidence" value="ECO:0007669"/>
    <property type="project" value="TreeGrafter"/>
</dbReference>
<sequence length="75" mass="8392">MRLCLSGLFFLLVISLPSGHCLFGVDGVEIRTCKAIKGRCFFGCKPGWQWVAYCHNVMSCCKEMKINKPPQALLP</sequence>
<feature type="signal peptide" evidence="1">
    <location>
        <begin position="1"/>
        <end position="19"/>
    </location>
</feature>
<dbReference type="PANTHER" id="PTHR39413:SF1">
    <property type="entry name" value="DEFENSIN BETA 136"/>
    <property type="match status" value="1"/>
</dbReference>
<proteinExistence type="predicted"/>
<keyword evidence="1" id="KW-0732">Signal</keyword>
<organism evidence="2">
    <name type="scientific">Equus asinus asinus</name>
    <dbReference type="NCBI Taxonomy" id="83772"/>
    <lineage>
        <taxon>Eukaryota</taxon>
        <taxon>Metazoa</taxon>
        <taxon>Chordata</taxon>
        <taxon>Craniata</taxon>
        <taxon>Vertebrata</taxon>
        <taxon>Euteleostomi</taxon>
        <taxon>Mammalia</taxon>
        <taxon>Eutheria</taxon>
        <taxon>Laurasiatheria</taxon>
        <taxon>Perissodactyla</taxon>
        <taxon>Equidae</taxon>
        <taxon>Equus</taxon>
    </lineage>
</organism>
<dbReference type="Pfam" id="PF17333">
    <property type="entry name" value="DEFB136"/>
    <property type="match status" value="1"/>
</dbReference>
<dbReference type="GO" id="GO:0001530">
    <property type="term" value="F:lipopolysaccharide binding"/>
    <property type="evidence" value="ECO:0007669"/>
    <property type="project" value="TreeGrafter"/>
</dbReference>
<dbReference type="OMA" id="WVAFCHN"/>
<dbReference type="Ensembl" id="ENSEAST00005026244.1">
    <property type="protein sequence ID" value="ENSEASP00005024197.1"/>
    <property type="gene ID" value="ENSEASG00005016438.1"/>
</dbReference>
<dbReference type="AlphaFoldDB" id="A0A8C4MBK4"/>
<gene>
    <name evidence="2" type="primary">DEFB136</name>
</gene>